<keyword evidence="3 5" id="KW-0238">DNA-binding</keyword>
<evidence type="ECO:0000313" key="9">
    <source>
        <dbReference type="Proteomes" id="UP000199236"/>
    </source>
</evidence>
<dbReference type="InterPro" id="IPR002104">
    <property type="entry name" value="Integrase_catalytic"/>
</dbReference>
<comment type="similarity">
    <text evidence="1">Belongs to the 'phage' integrase family.</text>
</comment>
<feature type="domain" description="Core-binding (CB)" evidence="7">
    <location>
        <begin position="56"/>
        <end position="137"/>
    </location>
</feature>
<reference evidence="8 9" key="1">
    <citation type="submission" date="2016-10" db="EMBL/GenBank/DDBJ databases">
        <authorList>
            <person name="de Groot N.N."/>
        </authorList>
    </citation>
    <scope>NUCLEOTIDE SEQUENCE [LARGE SCALE GENOMIC DNA]</scope>
    <source>
        <strain evidence="8 9">CGMCC 1.9157</strain>
    </source>
</reference>
<dbReference type="GO" id="GO:0003677">
    <property type="term" value="F:DNA binding"/>
    <property type="evidence" value="ECO:0007669"/>
    <property type="project" value="UniProtKB-UniRule"/>
</dbReference>
<keyword evidence="9" id="KW-1185">Reference proteome</keyword>
<dbReference type="PROSITE" id="PS51898">
    <property type="entry name" value="TYR_RECOMBINASE"/>
    <property type="match status" value="1"/>
</dbReference>
<dbReference type="Gene3D" id="1.10.150.130">
    <property type="match status" value="1"/>
</dbReference>
<dbReference type="PROSITE" id="PS51900">
    <property type="entry name" value="CB"/>
    <property type="match status" value="1"/>
</dbReference>
<keyword evidence="2" id="KW-0229">DNA integration</keyword>
<evidence type="ECO:0000259" key="7">
    <source>
        <dbReference type="PROSITE" id="PS51900"/>
    </source>
</evidence>
<dbReference type="PANTHER" id="PTHR30349:SF64">
    <property type="entry name" value="PROPHAGE INTEGRASE INTD-RELATED"/>
    <property type="match status" value="1"/>
</dbReference>
<accession>A0A1I5ABW5</accession>
<dbReference type="Pfam" id="PF00589">
    <property type="entry name" value="Phage_integrase"/>
    <property type="match status" value="1"/>
</dbReference>
<dbReference type="PANTHER" id="PTHR30349">
    <property type="entry name" value="PHAGE INTEGRASE-RELATED"/>
    <property type="match status" value="1"/>
</dbReference>
<dbReference type="InterPro" id="IPR050090">
    <property type="entry name" value="Tyrosine_recombinase_XerCD"/>
</dbReference>
<dbReference type="Gene3D" id="1.10.443.10">
    <property type="entry name" value="Intergrase catalytic core"/>
    <property type="match status" value="1"/>
</dbReference>
<dbReference type="InterPro" id="IPR010998">
    <property type="entry name" value="Integrase_recombinase_N"/>
</dbReference>
<dbReference type="RefSeq" id="WP_090068335.1">
    <property type="nucleotide sequence ID" value="NZ_FOVR01000001.1"/>
</dbReference>
<dbReference type="InterPro" id="IPR013762">
    <property type="entry name" value="Integrase-like_cat_sf"/>
</dbReference>
<dbReference type="AlphaFoldDB" id="A0A1I5ABW5"/>
<dbReference type="GO" id="GO:0015074">
    <property type="term" value="P:DNA integration"/>
    <property type="evidence" value="ECO:0007669"/>
    <property type="project" value="UniProtKB-KW"/>
</dbReference>
<dbReference type="Proteomes" id="UP000199236">
    <property type="component" value="Unassembled WGS sequence"/>
</dbReference>
<evidence type="ECO:0000256" key="1">
    <source>
        <dbReference type="ARBA" id="ARBA00008857"/>
    </source>
</evidence>
<name>A0A1I5ABW5_9HYPH</name>
<gene>
    <name evidence="8" type="ORF">SAMN04488056_101420</name>
</gene>
<dbReference type="SUPFAM" id="SSF56349">
    <property type="entry name" value="DNA breaking-rejoining enzymes"/>
    <property type="match status" value="1"/>
</dbReference>
<proteinExistence type="inferred from homology"/>
<feature type="domain" description="Tyr recombinase" evidence="6">
    <location>
        <begin position="164"/>
        <end position="334"/>
    </location>
</feature>
<protein>
    <submittedName>
        <fullName evidence="8">Site-specific recombinase XerD</fullName>
    </submittedName>
</protein>
<sequence length="345" mass="39748">MANVYKRGSSYWGRVTRSGKEYRRSLKTKDRRTAEKRLQDWIGELERIAWGEKPRKSFADLAERFILEHLPTLKPKSAIRYGVSIKNLNALMGHMMVDEITRSVLSDFEVSRRNDGVTAATVRRDLACLSSMLTSAMDWEWIDVNPVPTFLRARSRRGLRESPPRTRYLSAYEEKHLLAHTTPAVQLAIELAIDTGLRREELFSLTWKQIDLSAGVIKLGTNTKSGKPREVPILQRARTNLGTHPRHFKSPYVLRHDDGRRLQNMQKGFKSACRRARITDLKWHDLRRTAGCRLLQDYELSMEEVSKILGHSSVVVTEQRYAFLDMERTRNKIVARTKLGTGATD</sequence>
<evidence type="ECO:0000256" key="5">
    <source>
        <dbReference type="PROSITE-ProRule" id="PRU01248"/>
    </source>
</evidence>
<organism evidence="8 9">
    <name type="scientific">Cohaesibacter marisflavi</name>
    <dbReference type="NCBI Taxonomy" id="655353"/>
    <lineage>
        <taxon>Bacteria</taxon>
        <taxon>Pseudomonadati</taxon>
        <taxon>Pseudomonadota</taxon>
        <taxon>Alphaproteobacteria</taxon>
        <taxon>Hyphomicrobiales</taxon>
        <taxon>Cohaesibacteraceae</taxon>
    </lineage>
</organism>
<dbReference type="GO" id="GO:0006310">
    <property type="term" value="P:DNA recombination"/>
    <property type="evidence" value="ECO:0007669"/>
    <property type="project" value="UniProtKB-KW"/>
</dbReference>
<keyword evidence="4" id="KW-0233">DNA recombination</keyword>
<evidence type="ECO:0000259" key="6">
    <source>
        <dbReference type="PROSITE" id="PS51898"/>
    </source>
</evidence>
<evidence type="ECO:0000313" key="8">
    <source>
        <dbReference type="EMBL" id="SFN59689.1"/>
    </source>
</evidence>
<evidence type="ECO:0000256" key="4">
    <source>
        <dbReference type="ARBA" id="ARBA00023172"/>
    </source>
</evidence>
<dbReference type="CDD" id="cd00796">
    <property type="entry name" value="INT_Rci_Hp1_C"/>
    <property type="match status" value="1"/>
</dbReference>
<dbReference type="InterPro" id="IPR025269">
    <property type="entry name" value="SAM-like_dom"/>
</dbReference>
<evidence type="ECO:0000256" key="2">
    <source>
        <dbReference type="ARBA" id="ARBA00022908"/>
    </source>
</evidence>
<dbReference type="Pfam" id="PF13102">
    <property type="entry name" value="Phage_int_SAM_5"/>
    <property type="match status" value="1"/>
</dbReference>
<evidence type="ECO:0000256" key="3">
    <source>
        <dbReference type="ARBA" id="ARBA00023125"/>
    </source>
</evidence>
<dbReference type="OrthoDB" id="9801717at2"/>
<dbReference type="STRING" id="655353.SAMN04488056_101420"/>
<dbReference type="EMBL" id="FOVR01000001">
    <property type="protein sequence ID" value="SFN59689.1"/>
    <property type="molecule type" value="Genomic_DNA"/>
</dbReference>
<dbReference type="InterPro" id="IPR011010">
    <property type="entry name" value="DNA_brk_join_enz"/>
</dbReference>
<dbReference type="InterPro" id="IPR044068">
    <property type="entry name" value="CB"/>
</dbReference>